<dbReference type="Gene3D" id="3.30.230.10">
    <property type="match status" value="1"/>
</dbReference>
<feature type="domain" description="Small ribosomal subunit protein uS5 C-terminal" evidence="2">
    <location>
        <begin position="58"/>
        <end position="109"/>
    </location>
</feature>
<dbReference type="InterPro" id="IPR005324">
    <property type="entry name" value="Ribosomal_uS5_C"/>
</dbReference>
<accession>A0A0E0HZJ6</accession>
<organism evidence="3">
    <name type="scientific">Oryza nivara</name>
    <name type="common">Indian wild rice</name>
    <name type="synonym">Oryza sativa f. spontanea</name>
    <dbReference type="NCBI Taxonomy" id="4536"/>
    <lineage>
        <taxon>Eukaryota</taxon>
        <taxon>Viridiplantae</taxon>
        <taxon>Streptophyta</taxon>
        <taxon>Embryophyta</taxon>
        <taxon>Tracheophyta</taxon>
        <taxon>Spermatophyta</taxon>
        <taxon>Magnoliopsida</taxon>
        <taxon>Liliopsida</taxon>
        <taxon>Poales</taxon>
        <taxon>Poaceae</taxon>
        <taxon>BOP clade</taxon>
        <taxon>Oryzoideae</taxon>
        <taxon>Oryzeae</taxon>
        <taxon>Oryzinae</taxon>
        <taxon>Oryza</taxon>
    </lineage>
</organism>
<evidence type="ECO:0000259" key="2">
    <source>
        <dbReference type="Pfam" id="PF03719"/>
    </source>
</evidence>
<dbReference type="GO" id="GO:0006412">
    <property type="term" value="P:translation"/>
    <property type="evidence" value="ECO:0007669"/>
    <property type="project" value="InterPro"/>
</dbReference>
<evidence type="ECO:0000313" key="4">
    <source>
        <dbReference type="Proteomes" id="UP000006591"/>
    </source>
</evidence>
<dbReference type="Pfam" id="PF03719">
    <property type="entry name" value="Ribosomal_S5_C"/>
    <property type="match status" value="1"/>
</dbReference>
<name>A0A0E0HZJ6_ORYNI</name>
<dbReference type="AlphaFoldDB" id="A0A0E0HZJ6"/>
<dbReference type="eggNOG" id="KOG0877">
    <property type="taxonomic scope" value="Eukaryota"/>
</dbReference>
<dbReference type="SUPFAM" id="SSF54211">
    <property type="entry name" value="Ribosomal protein S5 domain 2-like"/>
    <property type="match status" value="1"/>
</dbReference>
<feature type="region of interest" description="Disordered" evidence="1">
    <location>
        <begin position="103"/>
        <end position="134"/>
    </location>
</feature>
<reference evidence="3" key="2">
    <citation type="submission" date="2018-04" db="EMBL/GenBank/DDBJ databases">
        <title>OnivRS2 (Oryza nivara Reference Sequence Version 2).</title>
        <authorList>
            <person name="Zhang J."/>
            <person name="Kudrna D."/>
            <person name="Lee S."/>
            <person name="Talag J."/>
            <person name="Rajasekar S."/>
            <person name="Welchert J."/>
            <person name="Hsing Y.-I."/>
            <person name="Wing R.A."/>
        </authorList>
    </citation>
    <scope>NUCLEOTIDE SEQUENCE [LARGE SCALE GENOMIC DNA]</scope>
    <source>
        <strain evidence="3">SL10</strain>
    </source>
</reference>
<sequence>MFVVIGDGDSHIELGVKCAKATTMFGAIILAKFRCAGGATRETISRKPHTVSCKVADKYGSVTVRMMLPPMGSSVVATRVPKKVLKFAGIEDVFTSSRGSTKTLSNFVKSRPPRRGAASPTRSKRDGSGSGEGSSFAGLPLDALFEILLLCGLVARQQPEGDLHLPPQRLSAVCRGRGHQRARVLVEPVVPRSIVRQPGLRRITSSPPTPR</sequence>
<proteinExistence type="predicted"/>
<dbReference type="GO" id="GO:0005840">
    <property type="term" value="C:ribosome"/>
    <property type="evidence" value="ECO:0007669"/>
    <property type="project" value="InterPro"/>
</dbReference>
<protein>
    <recommendedName>
        <fullName evidence="2">Small ribosomal subunit protein uS5 C-terminal domain-containing protein</fullName>
    </recommendedName>
</protein>
<evidence type="ECO:0000256" key="1">
    <source>
        <dbReference type="SAM" id="MobiDB-lite"/>
    </source>
</evidence>
<dbReference type="OMA" id="RMMLPPM"/>
<dbReference type="EnsemblPlants" id="ONIVA07G09800.1">
    <property type="protein sequence ID" value="ONIVA07G09800.1"/>
    <property type="gene ID" value="ONIVA07G09800"/>
</dbReference>
<dbReference type="InterPro" id="IPR020568">
    <property type="entry name" value="Ribosomal_Su5_D2-typ_SF"/>
</dbReference>
<dbReference type="STRING" id="4536.A0A0E0HZJ6"/>
<dbReference type="InterPro" id="IPR014721">
    <property type="entry name" value="Ribsml_uS5_D2-typ_fold_subgr"/>
</dbReference>
<reference evidence="3" key="1">
    <citation type="submission" date="2015-04" db="UniProtKB">
        <authorList>
            <consortium name="EnsemblPlants"/>
        </authorList>
    </citation>
    <scope>IDENTIFICATION</scope>
    <source>
        <strain evidence="3">SL10</strain>
    </source>
</reference>
<dbReference type="Gramene" id="ONIVA07G09800.1">
    <property type="protein sequence ID" value="ONIVA07G09800.1"/>
    <property type="gene ID" value="ONIVA07G09800"/>
</dbReference>
<evidence type="ECO:0000313" key="3">
    <source>
        <dbReference type="EnsemblPlants" id="ONIVA07G09800.1"/>
    </source>
</evidence>
<dbReference type="GO" id="GO:0003735">
    <property type="term" value="F:structural constituent of ribosome"/>
    <property type="evidence" value="ECO:0007669"/>
    <property type="project" value="InterPro"/>
</dbReference>
<keyword evidence="4" id="KW-1185">Reference proteome</keyword>
<dbReference type="HOGENOM" id="CLU_123567_0_0_1"/>
<dbReference type="Proteomes" id="UP000006591">
    <property type="component" value="Chromosome 7"/>
</dbReference>